<comment type="caution">
    <text evidence="1">The sequence shown here is derived from an EMBL/GenBank/DDBJ whole genome shotgun (WGS) entry which is preliminary data.</text>
</comment>
<accession>A0A1J5PHR9</accession>
<gene>
    <name evidence="1" type="ORF">GALL_510790</name>
</gene>
<sequence>MHHGLATTFERPGISHIGHEHIAKTALRHRFNKGRSASSGSFVVGSDHGKTLATFADQEPGHVMTNIRVGKANQHVNRRRCQIPGFHDRYARSQQPRAAFA</sequence>
<organism evidence="1">
    <name type="scientific">mine drainage metagenome</name>
    <dbReference type="NCBI Taxonomy" id="410659"/>
    <lineage>
        <taxon>unclassified sequences</taxon>
        <taxon>metagenomes</taxon>
        <taxon>ecological metagenomes</taxon>
    </lineage>
</organism>
<proteinExistence type="predicted"/>
<dbReference type="AlphaFoldDB" id="A0A1J5PHR9"/>
<evidence type="ECO:0000313" key="1">
    <source>
        <dbReference type="EMBL" id="OIQ67343.1"/>
    </source>
</evidence>
<protein>
    <submittedName>
        <fullName evidence="1">Uncharacterized protein</fullName>
    </submittedName>
</protein>
<name>A0A1J5PHR9_9ZZZZ</name>
<dbReference type="EMBL" id="MLJW01005988">
    <property type="protein sequence ID" value="OIQ67343.1"/>
    <property type="molecule type" value="Genomic_DNA"/>
</dbReference>
<reference evidence="1" key="1">
    <citation type="submission" date="2016-10" db="EMBL/GenBank/DDBJ databases">
        <title>Sequence of Gallionella enrichment culture.</title>
        <authorList>
            <person name="Poehlein A."/>
            <person name="Muehling M."/>
            <person name="Daniel R."/>
        </authorList>
    </citation>
    <scope>NUCLEOTIDE SEQUENCE</scope>
</reference>